<gene>
    <name evidence="3" type="primary">Pol_3</name>
    <name evidence="3" type="ORF">CK203_044717</name>
</gene>
<evidence type="ECO:0000313" key="4">
    <source>
        <dbReference type="Proteomes" id="UP000288805"/>
    </source>
</evidence>
<dbReference type="Gene3D" id="3.60.10.10">
    <property type="entry name" value="Endonuclease/exonuclease/phosphatase"/>
    <property type="match status" value="1"/>
</dbReference>
<dbReference type="InterPro" id="IPR000477">
    <property type="entry name" value="RT_dom"/>
</dbReference>
<comment type="caution">
    <text evidence="3">The sequence shown here is derived from an EMBL/GenBank/DDBJ whole genome shotgun (WGS) entry which is preliminary data.</text>
</comment>
<accession>A0A438H9D5</accession>
<dbReference type="GO" id="GO:0003824">
    <property type="term" value="F:catalytic activity"/>
    <property type="evidence" value="ECO:0007669"/>
    <property type="project" value="InterPro"/>
</dbReference>
<dbReference type="EMBL" id="QGNW01000256">
    <property type="protein sequence ID" value="RVW81105.1"/>
    <property type="molecule type" value="Genomic_DNA"/>
</dbReference>
<dbReference type="Proteomes" id="UP000288805">
    <property type="component" value="Unassembled WGS sequence"/>
</dbReference>
<dbReference type="PANTHER" id="PTHR46890:SF50">
    <property type="entry name" value="RNA-DIRECTED DNA POLYMERASE, EUKARYOTA, REVERSE TRANSCRIPTASE ZINC-BINDING DOMAIN PROTEIN-RELATED"/>
    <property type="match status" value="1"/>
</dbReference>
<dbReference type="InterPro" id="IPR036691">
    <property type="entry name" value="Endo/exonu/phosph_ase_sf"/>
</dbReference>
<protein>
    <submittedName>
        <fullName evidence="3">LINE-1 retrotransposable element ORF2 protein</fullName>
    </submittedName>
</protein>
<proteinExistence type="predicted"/>
<sequence length="987" mass="111492">MLHALARKWKSWQTRGSRHRSGQQMGPVDRRAGRVVKAGGSSSQGPSVGENLKGAAAVGAGPVIGPSLSKDKGWVVVEVFSSPIGPSVLIGDSPGPSQTLLLDSGLSVKVCSLVRPDRALVEEASRYETVLNSWGLRVSGSSPSNSFSLGRTPEGEYYDHSGVLREDIQEGNTLRMLDADGSAENGNGCWDLVEVNCVDNKARNMEWGLAQFVPQEVKGEKEIRWEESSLAKFSHFLGFSTEGLEKEIMSFLVKIRKRRERIHSKGQRVPASGSPMNLKLLSWNVRGANDSSKRKIIKSFVKSQKVDLLCIQETKIQSMFEEVVRSLGSGRFLDWRTLNAIESTGGILICWDKRSLEILDWEEGQFSISCKFRNVENGVVWVFTGVYGSFSKEEKECLWEEIGAIRGIWEEPWCLGGDFNIIVSQRERSRQGRITSAMRRFAQIIDDLELVDLPLQGDYLPGVGGIEVRGSASYRLAVKMKELKQNLKVWNRDVFGRLKCNKASALQQVEYWDLVESERSLTEEETVFKKEAKEWYIKWVSLEEIHWRQLSRELWLREGDRNTEEQEVRDGVANAFQQLLSENSEWKANIGRLQLKQISQQEAEFLELPFSKVEVHSALMDMNGDKAPGPDGFTVAFWQSCWDFVKDEILEMFKEFHEQNSFLKSLNNTFLVLLPKRGGDEDLGDFRPISLLGGLYKLLAKILDAIDSWQKRGEKGLICKLDIEKAYDSINWQFLLKVLQKIGFGPKWLGWMWSCISIAKFSVLVNRVSVGFFPSSKGLRQGDPLSPYLFVMGMELLSVLIRRAVEGGFLSRCSIRGAASGLRINLAKSEIIPVGEVEEVDEMVVELGCRVRLLPSVYLGLPLGAPNKAYSMWDGVEESEEETCALETSVYFQRRLEKLQRDFLWGGGNLERKAHLVNWEVVCADKEKGGLDLRKLALLNKALLGKWIWRFACVKDDLWKQVLVAKYGQEDFGWRTKKANGAFGRRS</sequence>
<feature type="domain" description="Reverse transcriptase" evidence="2">
    <location>
        <begin position="655"/>
        <end position="878"/>
    </location>
</feature>
<dbReference type="InterPro" id="IPR043502">
    <property type="entry name" value="DNA/RNA_pol_sf"/>
</dbReference>
<dbReference type="InterPro" id="IPR005135">
    <property type="entry name" value="Endo/exonuclease/phosphatase"/>
</dbReference>
<dbReference type="AlphaFoldDB" id="A0A438H9D5"/>
<dbReference type="InterPro" id="IPR052343">
    <property type="entry name" value="Retrotransposon-Effector_Assoc"/>
</dbReference>
<evidence type="ECO:0000256" key="1">
    <source>
        <dbReference type="SAM" id="MobiDB-lite"/>
    </source>
</evidence>
<dbReference type="SUPFAM" id="SSF56672">
    <property type="entry name" value="DNA/RNA polymerases"/>
    <property type="match status" value="1"/>
</dbReference>
<dbReference type="CDD" id="cd01650">
    <property type="entry name" value="RT_nLTR_like"/>
    <property type="match status" value="1"/>
</dbReference>
<name>A0A438H9D5_VITVI</name>
<dbReference type="PANTHER" id="PTHR46890">
    <property type="entry name" value="NON-LTR RETROLELEMENT REVERSE TRANSCRIPTASE-LIKE PROTEIN-RELATED"/>
    <property type="match status" value="1"/>
</dbReference>
<feature type="compositionally biased region" description="Basic residues" evidence="1">
    <location>
        <begin position="10"/>
        <end position="21"/>
    </location>
</feature>
<feature type="region of interest" description="Disordered" evidence="1">
    <location>
        <begin position="10"/>
        <end position="30"/>
    </location>
</feature>
<dbReference type="PROSITE" id="PS50878">
    <property type="entry name" value="RT_POL"/>
    <property type="match status" value="1"/>
</dbReference>
<organism evidence="3 4">
    <name type="scientific">Vitis vinifera</name>
    <name type="common">Grape</name>
    <dbReference type="NCBI Taxonomy" id="29760"/>
    <lineage>
        <taxon>Eukaryota</taxon>
        <taxon>Viridiplantae</taxon>
        <taxon>Streptophyta</taxon>
        <taxon>Embryophyta</taxon>
        <taxon>Tracheophyta</taxon>
        <taxon>Spermatophyta</taxon>
        <taxon>Magnoliopsida</taxon>
        <taxon>eudicotyledons</taxon>
        <taxon>Gunneridae</taxon>
        <taxon>Pentapetalae</taxon>
        <taxon>rosids</taxon>
        <taxon>Vitales</taxon>
        <taxon>Vitaceae</taxon>
        <taxon>Viteae</taxon>
        <taxon>Vitis</taxon>
    </lineage>
</organism>
<reference evidence="3 4" key="1">
    <citation type="journal article" date="2018" name="PLoS Genet.">
        <title>Population sequencing reveals clonal diversity and ancestral inbreeding in the grapevine cultivar Chardonnay.</title>
        <authorList>
            <person name="Roach M.J."/>
            <person name="Johnson D.L."/>
            <person name="Bohlmann J."/>
            <person name="van Vuuren H.J."/>
            <person name="Jones S.J."/>
            <person name="Pretorius I.S."/>
            <person name="Schmidt S.A."/>
            <person name="Borneman A.R."/>
        </authorList>
    </citation>
    <scope>NUCLEOTIDE SEQUENCE [LARGE SCALE GENOMIC DNA]</scope>
    <source>
        <strain evidence="4">cv. Chardonnay</strain>
        <tissue evidence="3">Leaf</tissue>
    </source>
</reference>
<evidence type="ECO:0000259" key="2">
    <source>
        <dbReference type="PROSITE" id="PS50878"/>
    </source>
</evidence>
<dbReference type="SUPFAM" id="SSF56219">
    <property type="entry name" value="DNase I-like"/>
    <property type="match status" value="1"/>
</dbReference>
<evidence type="ECO:0000313" key="3">
    <source>
        <dbReference type="EMBL" id="RVW81105.1"/>
    </source>
</evidence>
<dbReference type="Pfam" id="PF03372">
    <property type="entry name" value="Exo_endo_phos"/>
    <property type="match status" value="1"/>
</dbReference>
<dbReference type="Pfam" id="PF00078">
    <property type="entry name" value="RVT_1"/>
    <property type="match status" value="1"/>
</dbReference>